<evidence type="ECO:0000256" key="1">
    <source>
        <dbReference type="SAM" id="Phobius"/>
    </source>
</evidence>
<feature type="transmembrane region" description="Helical" evidence="1">
    <location>
        <begin position="46"/>
        <end position="65"/>
    </location>
</feature>
<feature type="transmembrane region" description="Helical" evidence="1">
    <location>
        <begin position="77"/>
        <end position="95"/>
    </location>
</feature>
<feature type="transmembrane region" description="Helical" evidence="1">
    <location>
        <begin position="6"/>
        <end position="26"/>
    </location>
</feature>
<dbReference type="EMBL" id="JBHLTP010000011">
    <property type="protein sequence ID" value="MFC0524538.1"/>
    <property type="molecule type" value="Genomic_DNA"/>
</dbReference>
<reference evidence="2 3" key="1">
    <citation type="submission" date="2024-09" db="EMBL/GenBank/DDBJ databases">
        <authorList>
            <person name="Sun Q."/>
            <person name="Mori K."/>
        </authorList>
    </citation>
    <scope>NUCLEOTIDE SEQUENCE [LARGE SCALE GENOMIC DNA]</scope>
    <source>
        <strain evidence="2 3">NCAIM B.02529</strain>
    </source>
</reference>
<dbReference type="RefSeq" id="WP_377348607.1">
    <property type="nucleotide sequence ID" value="NZ_JBHLTP010000011.1"/>
</dbReference>
<dbReference type="Proteomes" id="UP001589836">
    <property type="component" value="Unassembled WGS sequence"/>
</dbReference>
<evidence type="ECO:0000313" key="2">
    <source>
        <dbReference type="EMBL" id="MFC0524538.1"/>
    </source>
</evidence>
<comment type="caution">
    <text evidence="2">The sequence shown here is derived from an EMBL/GenBank/DDBJ whole genome shotgun (WGS) entry which is preliminary data.</text>
</comment>
<organism evidence="2 3">
    <name type="scientific">Pontibacillus salicampi</name>
    <dbReference type="NCBI Taxonomy" id="1449801"/>
    <lineage>
        <taxon>Bacteria</taxon>
        <taxon>Bacillati</taxon>
        <taxon>Bacillota</taxon>
        <taxon>Bacilli</taxon>
        <taxon>Bacillales</taxon>
        <taxon>Bacillaceae</taxon>
        <taxon>Pontibacillus</taxon>
    </lineage>
</organism>
<evidence type="ECO:0008006" key="4">
    <source>
        <dbReference type="Google" id="ProtNLM"/>
    </source>
</evidence>
<sequence length="127" mass="13869">MLEITITIISLSIMLLLALFHILLAFGAPLGEYAWGGFYPTLPRPFRIGSIFSALVLLFLSGVYAQNAGFITITPSLPTNTILIIVTVFFALNTFGNIASKSRKERWGMTPISSVLFLLTLALVFIG</sequence>
<gene>
    <name evidence="2" type="ORF">ACFFGV_13260</name>
</gene>
<accession>A0ABV6LQL6</accession>
<proteinExistence type="predicted"/>
<keyword evidence="1" id="KW-1133">Transmembrane helix</keyword>
<keyword evidence="3" id="KW-1185">Reference proteome</keyword>
<protein>
    <recommendedName>
        <fullName evidence="4">DUF3995 domain-containing protein</fullName>
    </recommendedName>
</protein>
<evidence type="ECO:0000313" key="3">
    <source>
        <dbReference type="Proteomes" id="UP001589836"/>
    </source>
</evidence>
<name>A0ABV6LQL6_9BACI</name>
<keyword evidence="1" id="KW-0472">Membrane</keyword>
<feature type="transmembrane region" description="Helical" evidence="1">
    <location>
        <begin position="107"/>
        <end position="126"/>
    </location>
</feature>
<keyword evidence="1" id="KW-0812">Transmembrane</keyword>